<dbReference type="Pfam" id="PF20155">
    <property type="entry name" value="TMP_3"/>
    <property type="match status" value="1"/>
</dbReference>
<dbReference type="PANTHER" id="PTHR38812">
    <property type="entry name" value="MU-LIKE PROPHAGE FLUMU PROTEIN GP42"/>
    <property type="match status" value="1"/>
</dbReference>
<evidence type="ECO:0000256" key="2">
    <source>
        <dbReference type="SAM" id="Coils"/>
    </source>
</evidence>
<feature type="domain" description="Tape measure protein N-terminal" evidence="3">
    <location>
        <begin position="334"/>
        <end position="515"/>
    </location>
</feature>
<dbReference type="EMBL" id="LR796837">
    <property type="protein sequence ID" value="CAB4169175.1"/>
    <property type="molecule type" value="Genomic_DNA"/>
</dbReference>
<proteinExistence type="predicted"/>
<dbReference type="EMBL" id="LR798364">
    <property type="protein sequence ID" value="CAB5226959.1"/>
    <property type="molecule type" value="Genomic_DNA"/>
</dbReference>
<protein>
    <submittedName>
        <fullName evidence="4">Caudovirus, tape measure, N-terminal</fullName>
    </submittedName>
</protein>
<accession>A0A6J5PJ26</accession>
<keyword evidence="1" id="KW-1245">Viral tail assembly</keyword>
<dbReference type="NCBIfam" id="TIGR02675">
    <property type="entry name" value="tape_meas_nterm"/>
    <property type="match status" value="1"/>
</dbReference>
<sequence length="1238" mass="135861">MTTPSLASLGIKFATEGVDSSLSDMKRLLTGAENTYNGIAESRILLSQKTIAQLALEKEGVARDLSDKVSAAAKEVEVEVQKQAKLKELRSGAGYLGTLGSTGAMADDSAQRAAKQRELAEAKVAREKDANDAIAAKELVNTKILAMQQELARTSIEIESAQARQYRGIEEQKVITQAEINNKILAMQVEMGRTSLEMEANQARQYRAIQEQNARVTSDHVLAIAENESRTRIAIAHETALRMNALMDSNTRRHNEQVDLQLFHERATANAREVMYAAMYDQIAAQEAAANSTSLTTTTDHHSRIQGILNKTLSIMTAMIAYRAVSFLVGVPGQILETNIEMEKLKVLLEGVTGSVQNAKLEFDRLLALDIRTPFDIEGLTKTFVMLKNYGLEPTEMIMKSLTDSVSKLGGGTEQLIGIGRQLGQAWAKDKLQQMDMRPMIENGLPVITLLSHALNKNAAEILAMSQAGTIGRDELMLLFAQMEKESPNAAARNMDTLHGALSNVTTAWTQLQDAMLESKGETAIKHMFEVWSSLLFKWRDDISGVKNLNNELMKNWSDLADVRRHMAQAKEIPFHNVLPGISDTELKSQETALLQAQEKIVKGINEEEKAKYKLKDAAESALAADKEMLQISEKQQKASIKLLEIEGKIAEAKMATANAIIDSQIKDQQRLYTSKIAEFELERKQNDNSLSMNEISAQKRYMVEIDLIHKIRDAKVAALDQEQVLQKSKLTQQVTDVDKAYAAILMIESKGEKGAVNEKSFAVGPGQALPSTLSGVNQKGEHVGVGYGMPDFKPAIDENLMGMVGDYKKIKDFATRHDAELKEWSETYFKALVVGTGSIDAALKIYGENTDAYRNKFKAAYAEITGEKIKQLKLDDDSKDTSDKRAKVMADAAEQESKARNTLIKQSYDYQKMLESELLKTIQITGTTKEYLDAKLKYEEKYNIELQKSIAIGDKVGEKIIRDAMSAERNKPKFDLFKENASIIESEKAQESFNAQLDKTRKLLDAGMINEKEFKSEMDKLGHSFNESFVDPATKGMTRMTEFARQAARNMESSLAQFLYEPFKNGLKGMLAGFIDMLRKMVAEAAAAKILDGLLGAKNTKESGLLGAVGTGIMSLFADGGVATGSNISRYSGSVVDKPTMFATGGNVMGEAGPEAILPLKRTATGALGVQTSGAGKTSGGDTVNNVTINVQAAKGDNPSDVGNKAAEAFMRTIAKQEITNANRPGNQLNRTTTFGV</sequence>
<name>A0A6J5PJ26_9CAUD</name>
<evidence type="ECO:0000256" key="1">
    <source>
        <dbReference type="ARBA" id="ARBA00022465"/>
    </source>
</evidence>
<evidence type="ECO:0000259" key="3">
    <source>
        <dbReference type="Pfam" id="PF20155"/>
    </source>
</evidence>
<dbReference type="InterPro" id="IPR013491">
    <property type="entry name" value="Tape_meas_N"/>
</dbReference>
<dbReference type="GO" id="GO:0098003">
    <property type="term" value="P:viral tail assembly"/>
    <property type="evidence" value="ECO:0007669"/>
    <property type="project" value="UniProtKB-KW"/>
</dbReference>
<organism evidence="4">
    <name type="scientific">uncultured Caudovirales phage</name>
    <dbReference type="NCBI Taxonomy" id="2100421"/>
    <lineage>
        <taxon>Viruses</taxon>
        <taxon>Duplodnaviria</taxon>
        <taxon>Heunggongvirae</taxon>
        <taxon>Uroviricota</taxon>
        <taxon>Caudoviricetes</taxon>
        <taxon>Peduoviridae</taxon>
        <taxon>Maltschvirus</taxon>
        <taxon>Maltschvirus maltsch</taxon>
    </lineage>
</organism>
<dbReference type="PANTHER" id="PTHR38812:SF2">
    <property type="entry name" value="MU-LIKE PROPHAGE FLUMU PROTEIN GP42"/>
    <property type="match status" value="1"/>
</dbReference>
<dbReference type="InterPro" id="IPR053058">
    <property type="entry name" value="Mulikevirus_tape_measure"/>
</dbReference>
<evidence type="ECO:0000313" key="4">
    <source>
        <dbReference type="EMBL" id="CAB4169175.1"/>
    </source>
</evidence>
<keyword evidence="2" id="KW-0175">Coiled coil</keyword>
<reference evidence="4" key="1">
    <citation type="submission" date="2020-05" db="EMBL/GenBank/DDBJ databases">
        <authorList>
            <person name="Chiriac C."/>
            <person name="Salcher M."/>
            <person name="Ghai R."/>
            <person name="Kavagutti S V."/>
        </authorList>
    </citation>
    <scope>NUCLEOTIDE SEQUENCE</scope>
</reference>
<gene>
    <name evidence="5" type="ORF">UFOVP1516_81</name>
    <name evidence="4" type="ORF">UFOVP887_54</name>
</gene>
<keyword evidence="1" id="KW-1188">Viral release from host cell</keyword>
<feature type="coiled-coil region" evidence="2">
    <location>
        <begin position="110"/>
        <end position="164"/>
    </location>
</feature>
<evidence type="ECO:0000313" key="5">
    <source>
        <dbReference type="EMBL" id="CAB5226959.1"/>
    </source>
</evidence>